<keyword evidence="1" id="KW-0175">Coiled coil</keyword>
<proteinExistence type="predicted"/>
<organism evidence="2 3">
    <name type="scientific">Vitrella brassicaformis (strain CCMP3155)</name>
    <dbReference type="NCBI Taxonomy" id="1169540"/>
    <lineage>
        <taxon>Eukaryota</taxon>
        <taxon>Sar</taxon>
        <taxon>Alveolata</taxon>
        <taxon>Colpodellida</taxon>
        <taxon>Vitrellaceae</taxon>
        <taxon>Vitrella</taxon>
    </lineage>
</organism>
<evidence type="ECO:0000313" key="3">
    <source>
        <dbReference type="Proteomes" id="UP000041254"/>
    </source>
</evidence>
<accession>A0A0G4EKH2</accession>
<name>A0A0G4EKH2_VITBC</name>
<evidence type="ECO:0000313" key="2">
    <source>
        <dbReference type="EMBL" id="CEL97505.1"/>
    </source>
</evidence>
<sequence length="616" mass="68049">MTTEDSPVVTLTAIRARVAALQEQLEELHRKVKRVLALKSVIEHSFQTDGSRLQDVRAHYAGLSEALTKIANGDRRESEVLSLVRQAFTQCDAISAISWAPDFFVCPLLTLPEPCITSYIGPFLGTQSIVGSLSRTHTSLHALSHNPAIHTNMHLQTDEYPGIVITKQQIAAWGTALSKVTRATVLCWPTSAVLELLERASNVLEELYASEPWETPSHLAAPLADRGLREDRIVFPKLIRAEVAGEWITVAHRRNWEPTAPKDLSVRRVESWSHVVGTGAWLAGPGPHSLTLKARFAHGVEFDMVRNLLWTRFRRLVGVGVDLKLHRREAIRNPPLTADMTLAGVPYGDPRSADIRRLSAYAKTPFQQRTGEAMQLEELGVVVNEIHDTMLAAVQVLRSRQLAPRGKVTFDVMPSVEFHTMDILRYLEADPSSADTLTELALCVKSVALPSGLAQGQTVSSAAPYCLPQLVFSRATQLELQGCGAASEPLPAYFLEHICDRHFPRITTLDLGKVEGAREEAARKAVDLPSLREVRFETNRSPLCLRGCQKGLPLVHVKGSYRASGAGVWSLWEGGDEGAEDGHQRGLEKRIRKITITVRHPEEEPEGALPVKPTRP</sequence>
<evidence type="ECO:0000256" key="1">
    <source>
        <dbReference type="SAM" id="Coils"/>
    </source>
</evidence>
<protein>
    <submittedName>
        <fullName evidence="2">Uncharacterized protein</fullName>
    </submittedName>
</protein>
<dbReference type="Proteomes" id="UP000041254">
    <property type="component" value="Unassembled WGS sequence"/>
</dbReference>
<dbReference type="VEuPathDB" id="CryptoDB:Vbra_12201"/>
<reference evidence="2 3" key="1">
    <citation type="submission" date="2014-11" db="EMBL/GenBank/DDBJ databases">
        <authorList>
            <person name="Zhu J."/>
            <person name="Qi W."/>
            <person name="Song R."/>
        </authorList>
    </citation>
    <scope>NUCLEOTIDE SEQUENCE [LARGE SCALE GENOMIC DNA]</scope>
</reference>
<keyword evidence="3" id="KW-1185">Reference proteome</keyword>
<dbReference type="EMBL" id="CDMY01000255">
    <property type="protein sequence ID" value="CEL97505.1"/>
    <property type="molecule type" value="Genomic_DNA"/>
</dbReference>
<gene>
    <name evidence="2" type="ORF">Vbra_12201</name>
</gene>
<dbReference type="AlphaFoldDB" id="A0A0G4EKH2"/>
<feature type="coiled-coil region" evidence="1">
    <location>
        <begin position="11"/>
        <end position="38"/>
    </location>
</feature>
<dbReference type="PhylomeDB" id="A0A0G4EKH2"/>
<dbReference type="InParanoid" id="A0A0G4EKH2"/>